<evidence type="ECO:0000313" key="3">
    <source>
        <dbReference type="EMBL" id="TFK52780.1"/>
    </source>
</evidence>
<evidence type="ECO:0000256" key="1">
    <source>
        <dbReference type="SAM" id="MobiDB-lite"/>
    </source>
</evidence>
<accession>A0A5C3N5S3</accession>
<dbReference type="PROSITE" id="PS51840">
    <property type="entry name" value="C2_NT"/>
    <property type="match status" value="1"/>
</dbReference>
<name>A0A5C3N5S3_9AGAM</name>
<organism evidence="3 4">
    <name type="scientific">Heliocybe sulcata</name>
    <dbReference type="NCBI Taxonomy" id="5364"/>
    <lineage>
        <taxon>Eukaryota</taxon>
        <taxon>Fungi</taxon>
        <taxon>Dikarya</taxon>
        <taxon>Basidiomycota</taxon>
        <taxon>Agaricomycotina</taxon>
        <taxon>Agaricomycetes</taxon>
        <taxon>Gloeophyllales</taxon>
        <taxon>Gloeophyllaceae</taxon>
        <taxon>Heliocybe</taxon>
    </lineage>
</organism>
<dbReference type="OrthoDB" id="3365224at2759"/>
<dbReference type="PANTHER" id="PTHR21456:SF1">
    <property type="entry name" value="C2 NT-TYPE DOMAIN-CONTAINING PROTEIN"/>
    <property type="match status" value="1"/>
</dbReference>
<feature type="compositionally biased region" description="Polar residues" evidence="1">
    <location>
        <begin position="429"/>
        <end position="447"/>
    </location>
</feature>
<keyword evidence="4" id="KW-1185">Reference proteome</keyword>
<dbReference type="PANTHER" id="PTHR21456">
    <property type="entry name" value="FAMILY WITH SEQUENCE SIMILARITY 102"/>
    <property type="match status" value="1"/>
</dbReference>
<gene>
    <name evidence="3" type="ORF">OE88DRAFT_1627478</name>
</gene>
<proteinExistence type="predicted"/>
<feature type="region of interest" description="Disordered" evidence="1">
    <location>
        <begin position="142"/>
        <end position="172"/>
    </location>
</feature>
<dbReference type="InterPro" id="IPR039931">
    <property type="entry name" value="EEIG1/2-like"/>
</dbReference>
<reference evidence="3 4" key="1">
    <citation type="journal article" date="2019" name="Nat. Ecol. Evol.">
        <title>Megaphylogeny resolves global patterns of mushroom evolution.</title>
        <authorList>
            <person name="Varga T."/>
            <person name="Krizsan K."/>
            <person name="Foldi C."/>
            <person name="Dima B."/>
            <person name="Sanchez-Garcia M."/>
            <person name="Sanchez-Ramirez S."/>
            <person name="Szollosi G.J."/>
            <person name="Szarkandi J.G."/>
            <person name="Papp V."/>
            <person name="Albert L."/>
            <person name="Andreopoulos W."/>
            <person name="Angelini C."/>
            <person name="Antonin V."/>
            <person name="Barry K.W."/>
            <person name="Bougher N.L."/>
            <person name="Buchanan P."/>
            <person name="Buyck B."/>
            <person name="Bense V."/>
            <person name="Catcheside P."/>
            <person name="Chovatia M."/>
            <person name="Cooper J."/>
            <person name="Damon W."/>
            <person name="Desjardin D."/>
            <person name="Finy P."/>
            <person name="Geml J."/>
            <person name="Haridas S."/>
            <person name="Hughes K."/>
            <person name="Justo A."/>
            <person name="Karasinski D."/>
            <person name="Kautmanova I."/>
            <person name="Kiss B."/>
            <person name="Kocsube S."/>
            <person name="Kotiranta H."/>
            <person name="LaButti K.M."/>
            <person name="Lechner B.E."/>
            <person name="Liimatainen K."/>
            <person name="Lipzen A."/>
            <person name="Lukacs Z."/>
            <person name="Mihaltcheva S."/>
            <person name="Morgado L.N."/>
            <person name="Niskanen T."/>
            <person name="Noordeloos M.E."/>
            <person name="Ohm R.A."/>
            <person name="Ortiz-Santana B."/>
            <person name="Ovrebo C."/>
            <person name="Racz N."/>
            <person name="Riley R."/>
            <person name="Savchenko A."/>
            <person name="Shiryaev A."/>
            <person name="Soop K."/>
            <person name="Spirin V."/>
            <person name="Szebenyi C."/>
            <person name="Tomsovsky M."/>
            <person name="Tulloss R.E."/>
            <person name="Uehling J."/>
            <person name="Grigoriev I.V."/>
            <person name="Vagvolgyi C."/>
            <person name="Papp T."/>
            <person name="Martin F.M."/>
            <person name="Miettinen O."/>
            <person name="Hibbett D.S."/>
            <person name="Nagy L.G."/>
        </authorList>
    </citation>
    <scope>NUCLEOTIDE SEQUENCE [LARGE SCALE GENOMIC DNA]</scope>
    <source>
        <strain evidence="3 4">OMC1185</strain>
    </source>
</reference>
<feature type="region of interest" description="Disordered" evidence="1">
    <location>
        <begin position="372"/>
        <end position="482"/>
    </location>
</feature>
<evidence type="ECO:0000259" key="2">
    <source>
        <dbReference type="PROSITE" id="PS51840"/>
    </source>
</evidence>
<dbReference type="Proteomes" id="UP000305948">
    <property type="component" value="Unassembled WGS sequence"/>
</dbReference>
<dbReference type="EMBL" id="ML213508">
    <property type="protein sequence ID" value="TFK52780.1"/>
    <property type="molecule type" value="Genomic_DNA"/>
</dbReference>
<feature type="compositionally biased region" description="Low complexity" evidence="1">
    <location>
        <begin position="372"/>
        <end position="382"/>
    </location>
</feature>
<dbReference type="Pfam" id="PF10358">
    <property type="entry name" value="NT-C2"/>
    <property type="match status" value="1"/>
</dbReference>
<feature type="compositionally biased region" description="Acidic residues" evidence="1">
    <location>
        <begin position="114"/>
        <end position="123"/>
    </location>
</feature>
<sequence>MSTSGSATQVSSSSGQDPSASASSSHHGGLRSQLAHLRPKHALFQVKLAIHQISSVPYVHGEFGVKWRFNHVVSAAPNSGLFNKIRAHRSTSGNSSVKGKEKAAEGPEIVVNDHDEEEGDEEQDRNSLKDWARSNANLSNLSLTHLSPTSPKLSSFPLSSPSDSQSSLTSTAYSGARGMTEYLPLREHSVKWEHALTVVVQMDVSRDTKALLPNELKLVVKQAIPKQRVTPGDPDSPENPRLGHVILNLAEYAGAGPVTRNYLLRQSKTNAVLKLTLDVQHVGGEKDFNAPPLRKGEILAGVAGLLNNEVYRSPAWLNRTLDLYGEHGEGVRSSDPDATVTRDKDVPFELDQLPSAYGPRTTETLIEAIFNPVPTTSTTPSPFTYHVPPGSKEAKALEDSSSGSVSIESEKQSTMSGTDSASALDGSPSLATSDSNSEPASGTGSRSGRQKGWWSRHRIVGGHGSRPETPNLLKRQAVRAET</sequence>
<dbReference type="InterPro" id="IPR019448">
    <property type="entry name" value="NT-C2"/>
</dbReference>
<feature type="compositionally biased region" description="Low complexity" evidence="1">
    <location>
        <begin position="1"/>
        <end position="25"/>
    </location>
</feature>
<feature type="domain" description="C2 NT-type" evidence="2">
    <location>
        <begin position="34"/>
        <end position="281"/>
    </location>
</feature>
<protein>
    <recommendedName>
        <fullName evidence="2">C2 NT-type domain-containing protein</fullName>
    </recommendedName>
</protein>
<dbReference type="AlphaFoldDB" id="A0A5C3N5S3"/>
<feature type="region of interest" description="Disordered" evidence="1">
    <location>
        <begin position="1"/>
        <end position="32"/>
    </location>
</feature>
<dbReference type="STRING" id="5364.A0A5C3N5S3"/>
<feature type="region of interest" description="Disordered" evidence="1">
    <location>
        <begin position="87"/>
        <end position="127"/>
    </location>
</feature>
<evidence type="ECO:0000313" key="4">
    <source>
        <dbReference type="Proteomes" id="UP000305948"/>
    </source>
</evidence>
<feature type="compositionally biased region" description="Low complexity" evidence="1">
    <location>
        <begin position="146"/>
        <end position="171"/>
    </location>
</feature>